<evidence type="ECO:0000313" key="3">
    <source>
        <dbReference type="Proteomes" id="UP000032361"/>
    </source>
</evidence>
<evidence type="ECO:0000256" key="1">
    <source>
        <dbReference type="SAM" id="SignalP"/>
    </source>
</evidence>
<dbReference type="EMBL" id="JTDV01000014">
    <property type="protein sequence ID" value="KJD31615.1"/>
    <property type="molecule type" value="Genomic_DNA"/>
</dbReference>
<reference evidence="2 3" key="1">
    <citation type="journal article" date="2015" name="Antonie Van Leeuwenhoek">
        <title>Tamlana nanhaiensis sp. nov., isolated from surface seawater collected from the South China Sea.</title>
        <authorList>
            <person name="Liu X."/>
            <person name="Lai Q."/>
            <person name="Du Y."/>
            <person name="Li G."/>
            <person name="Sun F."/>
            <person name="Shao Z."/>
        </authorList>
    </citation>
    <scope>NUCLEOTIDE SEQUENCE [LARGE SCALE GENOMIC DNA]</scope>
    <source>
        <strain evidence="2 3">FHC16</strain>
    </source>
</reference>
<proteinExistence type="predicted"/>
<gene>
    <name evidence="2" type="ORF">PK35_14540</name>
</gene>
<protein>
    <submittedName>
        <fullName evidence="2">Membrane protein</fullName>
    </submittedName>
</protein>
<feature type="signal peptide" evidence="1">
    <location>
        <begin position="1"/>
        <end position="22"/>
    </location>
</feature>
<dbReference type="NCBIfam" id="TIGR03519">
    <property type="entry name" value="T9SS_PorP_fam"/>
    <property type="match status" value="1"/>
</dbReference>
<dbReference type="PROSITE" id="PS51257">
    <property type="entry name" value="PROKAR_LIPOPROTEIN"/>
    <property type="match status" value="1"/>
</dbReference>
<organism evidence="2 3">
    <name type="scientific">Neotamlana nanhaiensis</name>
    <dbReference type="NCBI Taxonomy" id="1382798"/>
    <lineage>
        <taxon>Bacteria</taxon>
        <taxon>Pseudomonadati</taxon>
        <taxon>Bacteroidota</taxon>
        <taxon>Flavobacteriia</taxon>
        <taxon>Flavobacteriales</taxon>
        <taxon>Flavobacteriaceae</taxon>
        <taxon>Neotamlana</taxon>
    </lineage>
</organism>
<keyword evidence="3" id="KW-1185">Reference proteome</keyword>
<dbReference type="AlphaFoldDB" id="A0A0D7VXK3"/>
<dbReference type="STRING" id="1382798.PK35_14540"/>
<evidence type="ECO:0000313" key="2">
    <source>
        <dbReference type="EMBL" id="KJD31615.1"/>
    </source>
</evidence>
<sequence length="305" mass="34247">MNLKFKIVFGLVVVFACIYANAQQDPQYTDYMFNTLTVNSAYAGSRGHLTATGLYRTQWVGLDGAPETQTFSVESPVGKNVGLGVVLVNDRLGPSDEFFLDANFSYTINLNYDSKLSFGIKGGLRLLNVDWSRGSYQEQEYVFQQNIDNRFLPTIGAGVYWHNDNSYLGLSVPNFLTSEHYDGVQNAVAAERLHYFLIGGKVFDLSPRIKLKPAFLGKFVVGAPIIVDLSANVLFDETFRLGLAYRWDDSVSGLLGFQLGPKLIIGYAYDATTTRLNNFNSGTHEIMLRFELRSREKQLKSPRFF</sequence>
<dbReference type="Pfam" id="PF11751">
    <property type="entry name" value="PorP_SprF"/>
    <property type="match status" value="1"/>
</dbReference>
<dbReference type="PATRIC" id="fig|1382798.3.peg.1472"/>
<dbReference type="RefSeq" id="WP_044627289.1">
    <property type="nucleotide sequence ID" value="NZ_JTDV01000014.1"/>
</dbReference>
<name>A0A0D7VXK3_9FLAO</name>
<accession>A0A0D7VXK3</accession>
<dbReference type="OrthoDB" id="1114455at2"/>
<comment type="caution">
    <text evidence="2">The sequence shown here is derived from an EMBL/GenBank/DDBJ whole genome shotgun (WGS) entry which is preliminary data.</text>
</comment>
<keyword evidence="1" id="KW-0732">Signal</keyword>
<feature type="chain" id="PRO_5002325159" evidence="1">
    <location>
        <begin position="23"/>
        <end position="305"/>
    </location>
</feature>
<dbReference type="InterPro" id="IPR019861">
    <property type="entry name" value="PorP/SprF_Bacteroidetes"/>
</dbReference>
<dbReference type="Proteomes" id="UP000032361">
    <property type="component" value="Unassembled WGS sequence"/>
</dbReference>